<dbReference type="EMBL" id="QWGB01000005">
    <property type="protein sequence ID" value="RIJ23615.1"/>
    <property type="molecule type" value="Genomic_DNA"/>
</dbReference>
<sequence>MLKTMLIGTAAAGAMIVAAGSASAQSYSDEQGFYLQGGYSYLDIQPDGADSGVDTNAITARAGYQFNDWFSLESDITTGIDDGEFDYNVDEDEFDLDDNNDGDFNDLIAGSGDIGLNYLVGLYGKAEVPVTERLDAFGRAGYAFVDLDADIQTPGGTTITTIEDSEDGAALGGGLDYALTEDWNLRGEYTWYGFGNTDTHAAMVSAGYKF</sequence>
<reference evidence="4 5" key="1">
    <citation type="submission" date="2018-08" db="EMBL/GenBank/DDBJ databases">
        <title>Henriciella mobilis sp. nov., isolated from seawater.</title>
        <authorList>
            <person name="Cheng H."/>
            <person name="Wu Y.-H."/>
            <person name="Xu X.-W."/>
            <person name="Guo L.-L."/>
        </authorList>
    </citation>
    <scope>NUCLEOTIDE SEQUENCE [LARGE SCALE GENOMIC DNA]</scope>
    <source>
        <strain evidence="4 5">CCUG66934</strain>
    </source>
</reference>
<evidence type="ECO:0000313" key="5">
    <source>
        <dbReference type="Proteomes" id="UP000265431"/>
    </source>
</evidence>
<accession>A0A399QZW8</accession>
<dbReference type="Gene3D" id="2.40.160.20">
    <property type="match status" value="1"/>
</dbReference>
<gene>
    <name evidence="4" type="ORF">D1224_04955</name>
</gene>
<feature type="signal peptide" evidence="2">
    <location>
        <begin position="1"/>
        <end position="24"/>
    </location>
</feature>
<feature type="domain" description="Outer membrane protein beta-barrel" evidence="3">
    <location>
        <begin position="14"/>
        <end position="210"/>
    </location>
</feature>
<dbReference type="Proteomes" id="UP000265431">
    <property type="component" value="Unassembled WGS sequence"/>
</dbReference>
<dbReference type="SUPFAM" id="SSF56925">
    <property type="entry name" value="OMPA-like"/>
    <property type="match status" value="1"/>
</dbReference>
<evidence type="ECO:0000256" key="1">
    <source>
        <dbReference type="ARBA" id="ARBA00022729"/>
    </source>
</evidence>
<dbReference type="InterPro" id="IPR011250">
    <property type="entry name" value="OMP/PagP_B-barrel"/>
</dbReference>
<dbReference type="RefSeq" id="WP_119378804.1">
    <property type="nucleotide sequence ID" value="NZ_QWGB01000005.1"/>
</dbReference>
<organism evidence="4 5">
    <name type="scientific">Henriciella barbarensis</name>
    <dbReference type="NCBI Taxonomy" id="86342"/>
    <lineage>
        <taxon>Bacteria</taxon>
        <taxon>Pseudomonadati</taxon>
        <taxon>Pseudomonadota</taxon>
        <taxon>Alphaproteobacteria</taxon>
        <taxon>Hyphomonadales</taxon>
        <taxon>Hyphomonadaceae</taxon>
        <taxon>Henriciella</taxon>
    </lineage>
</organism>
<proteinExistence type="predicted"/>
<feature type="chain" id="PRO_5017200037" evidence="2">
    <location>
        <begin position="25"/>
        <end position="210"/>
    </location>
</feature>
<keyword evidence="5" id="KW-1185">Reference proteome</keyword>
<comment type="caution">
    <text evidence="4">The sequence shown here is derived from an EMBL/GenBank/DDBJ whole genome shotgun (WGS) entry which is preliminary data.</text>
</comment>
<evidence type="ECO:0000313" key="4">
    <source>
        <dbReference type="EMBL" id="RIJ23615.1"/>
    </source>
</evidence>
<protein>
    <submittedName>
        <fullName evidence="4">Porin family protein</fullName>
    </submittedName>
</protein>
<dbReference type="Pfam" id="PF13505">
    <property type="entry name" value="OMP_b-brl"/>
    <property type="match status" value="1"/>
</dbReference>
<name>A0A399QZW8_9PROT</name>
<keyword evidence="1 2" id="KW-0732">Signal</keyword>
<evidence type="ECO:0000259" key="3">
    <source>
        <dbReference type="Pfam" id="PF13505"/>
    </source>
</evidence>
<dbReference type="OrthoDB" id="7173051at2"/>
<dbReference type="InterPro" id="IPR027385">
    <property type="entry name" value="Beta-barrel_OMP"/>
</dbReference>
<dbReference type="AlphaFoldDB" id="A0A399QZW8"/>
<evidence type="ECO:0000256" key="2">
    <source>
        <dbReference type="SAM" id="SignalP"/>
    </source>
</evidence>